<evidence type="ECO:0000313" key="1">
    <source>
        <dbReference type="EMBL" id="PSK92078.1"/>
    </source>
</evidence>
<protein>
    <submittedName>
        <fullName evidence="1">Uncharacterized protein</fullName>
    </submittedName>
</protein>
<evidence type="ECO:0000313" key="2">
    <source>
        <dbReference type="Proteomes" id="UP000240572"/>
    </source>
</evidence>
<dbReference type="RefSeq" id="WP_106523149.1">
    <property type="nucleotide sequence ID" value="NZ_PYGD01000004.1"/>
</dbReference>
<accession>A0A2P8D4C7</accession>
<name>A0A2P8D4C7_9BACT</name>
<dbReference type="InterPro" id="IPR040807">
    <property type="entry name" value="DUF5522"/>
</dbReference>
<dbReference type="Pfam" id="PF17653">
    <property type="entry name" value="DUF5522"/>
    <property type="match status" value="1"/>
</dbReference>
<comment type="caution">
    <text evidence="1">The sequence shown here is derived from an EMBL/GenBank/DDBJ whole genome shotgun (WGS) entry which is preliminary data.</text>
</comment>
<sequence length="63" mass="7344">MKITEGLDYYFNDEGKMVLTAHYLLNRGYCCGNGCLHCPYDYVNVPEPKKKALLDARKRQEKK</sequence>
<dbReference type="Proteomes" id="UP000240572">
    <property type="component" value="Unassembled WGS sequence"/>
</dbReference>
<dbReference type="EMBL" id="PYGD01000004">
    <property type="protein sequence ID" value="PSK92078.1"/>
    <property type="molecule type" value="Genomic_DNA"/>
</dbReference>
<dbReference type="OrthoDB" id="9800168at2"/>
<dbReference type="AlphaFoldDB" id="A0A2P8D4C7"/>
<proteinExistence type="predicted"/>
<organism evidence="1 2">
    <name type="scientific">Taibaiella chishuiensis</name>
    <dbReference type="NCBI Taxonomy" id="1434707"/>
    <lineage>
        <taxon>Bacteria</taxon>
        <taxon>Pseudomonadati</taxon>
        <taxon>Bacteroidota</taxon>
        <taxon>Chitinophagia</taxon>
        <taxon>Chitinophagales</taxon>
        <taxon>Chitinophagaceae</taxon>
        <taxon>Taibaiella</taxon>
    </lineage>
</organism>
<gene>
    <name evidence="1" type="ORF">B0I18_104175</name>
</gene>
<reference evidence="1 2" key="1">
    <citation type="submission" date="2018-03" db="EMBL/GenBank/DDBJ databases">
        <title>Genomic Encyclopedia of Type Strains, Phase III (KMG-III): the genomes of soil and plant-associated and newly described type strains.</title>
        <authorList>
            <person name="Whitman W."/>
        </authorList>
    </citation>
    <scope>NUCLEOTIDE SEQUENCE [LARGE SCALE GENOMIC DNA]</scope>
    <source>
        <strain evidence="1 2">CGMCC 1.12700</strain>
    </source>
</reference>
<keyword evidence="2" id="KW-1185">Reference proteome</keyword>